<sequence length="286" mass="30687">MVQGALLGAYVDGPGFRSIIQTDQQVELHRPIVVGDRLDCEVWIDTYRQTFGGDLIGLTSVLTDPTGAPVVTARTRLASRADLDEHVAAAIRNVLMRSAAPAPTLQAERRWGHDERFVAAETMVGPRRAHFTVAHLSSFTDIHVGAELPSRTVFLNSSDLVRYAGVSGDPNPIHWSPGIAELFRLDSVVAHGMLTTGIGAGFVAAYLDDPGAISAYRIRLISPVFVGSEGATIEFGGRVKSIDAEEHTVTVGLTAKQEGREIFGRANVTVRLRADDTGAVTPEPPL</sequence>
<evidence type="ECO:0000313" key="4">
    <source>
        <dbReference type="EMBL" id="AFU02760.1"/>
    </source>
</evidence>
<feature type="domain" description="FAS1-like dehydratase" evidence="3">
    <location>
        <begin position="16"/>
        <end position="72"/>
    </location>
</feature>
<dbReference type="InterPro" id="IPR039569">
    <property type="entry name" value="FAS1-like_DH_region"/>
</dbReference>
<evidence type="ECO:0000259" key="3">
    <source>
        <dbReference type="Pfam" id="PF13452"/>
    </source>
</evidence>
<evidence type="ECO:0000256" key="1">
    <source>
        <dbReference type="ARBA" id="ARBA00005254"/>
    </source>
</evidence>
<organism evidence="4 5">
    <name type="scientific">Nocardia brasiliensis (strain ATCC 700358 / HUJEG-1)</name>
    <dbReference type="NCBI Taxonomy" id="1133849"/>
    <lineage>
        <taxon>Bacteria</taxon>
        <taxon>Bacillati</taxon>
        <taxon>Actinomycetota</taxon>
        <taxon>Actinomycetes</taxon>
        <taxon>Mycobacteriales</taxon>
        <taxon>Nocardiaceae</taxon>
        <taxon>Nocardia</taxon>
    </lineage>
</organism>
<evidence type="ECO:0008006" key="6">
    <source>
        <dbReference type="Google" id="ProtNLM"/>
    </source>
</evidence>
<dbReference type="PANTHER" id="PTHR43841">
    <property type="entry name" value="3-HYDROXYACYL-THIOESTER DEHYDRATASE HTDX-RELATED"/>
    <property type="match status" value="1"/>
</dbReference>
<dbReference type="InterPro" id="IPR002539">
    <property type="entry name" value="MaoC-like_dom"/>
</dbReference>
<name>K0F0V7_NOCB7</name>
<proteinExistence type="inferred from homology"/>
<comment type="similarity">
    <text evidence="1">Belongs to the enoyl-CoA hydratase/isomerase family.</text>
</comment>
<dbReference type="KEGG" id="nbr:O3I_024025"/>
<accession>K0F0V7</accession>
<keyword evidence="5" id="KW-1185">Reference proteome</keyword>
<dbReference type="AlphaFoldDB" id="K0F0V7"/>
<dbReference type="PANTHER" id="PTHR43841:SF3">
    <property type="entry name" value="(3R)-HYDROXYACYL-ACP DEHYDRATASE SUBUNIT HADB"/>
    <property type="match status" value="1"/>
</dbReference>
<dbReference type="Pfam" id="PF13452">
    <property type="entry name" value="FAS1_DH_region"/>
    <property type="match status" value="1"/>
</dbReference>
<dbReference type="Gene3D" id="3.10.129.10">
    <property type="entry name" value="Hotdog Thioesterase"/>
    <property type="match status" value="2"/>
</dbReference>
<dbReference type="HOGENOM" id="CLU_069117_0_0_11"/>
<evidence type="ECO:0000313" key="5">
    <source>
        <dbReference type="Proteomes" id="UP000006304"/>
    </source>
</evidence>
<dbReference type="Pfam" id="PF01575">
    <property type="entry name" value="MaoC_dehydratas"/>
    <property type="match status" value="1"/>
</dbReference>
<reference evidence="4 5" key="1">
    <citation type="journal article" date="2012" name="J. Bacteriol.">
        <title>Complete genome sequence of Nocardia brasiliensis HUJEG-1.</title>
        <authorList>
            <person name="Vera-Cabrera L."/>
            <person name="Ortiz-Lopez R."/>
            <person name="Elizondo-Gonzalez R."/>
            <person name="Perez-Maya A.A."/>
            <person name="Ocampo-Candiani J."/>
        </authorList>
    </citation>
    <scope>NUCLEOTIDE SEQUENCE [LARGE SCALE GENOMIC DNA]</scope>
    <source>
        <strain evidence="5">ATCC 700358</strain>
    </source>
</reference>
<protein>
    <recommendedName>
        <fullName evidence="6">MaoC-like domain-containing protein</fullName>
    </recommendedName>
</protein>
<evidence type="ECO:0000259" key="2">
    <source>
        <dbReference type="Pfam" id="PF01575"/>
    </source>
</evidence>
<dbReference type="Proteomes" id="UP000006304">
    <property type="component" value="Chromosome"/>
</dbReference>
<gene>
    <name evidence="4" type="ORF">O3I_024025</name>
</gene>
<dbReference type="InterPro" id="IPR029069">
    <property type="entry name" value="HotDog_dom_sf"/>
</dbReference>
<dbReference type="SUPFAM" id="SSF54637">
    <property type="entry name" value="Thioesterase/thiol ester dehydrase-isomerase"/>
    <property type="match status" value="2"/>
</dbReference>
<dbReference type="eggNOG" id="COG2030">
    <property type="taxonomic scope" value="Bacteria"/>
</dbReference>
<feature type="domain" description="MaoC-like" evidence="2">
    <location>
        <begin position="152"/>
        <end position="254"/>
    </location>
</feature>
<dbReference type="EMBL" id="CP003876">
    <property type="protein sequence ID" value="AFU02760.1"/>
    <property type="molecule type" value="Genomic_DNA"/>
</dbReference>
<dbReference type="STRING" id="1133849.O3I_024025"/>